<dbReference type="GO" id="GO:0032259">
    <property type="term" value="P:methylation"/>
    <property type="evidence" value="ECO:0007669"/>
    <property type="project" value="UniProtKB-KW"/>
</dbReference>
<organism evidence="8 9">
    <name type="scientific">Amniculicola lignicola CBS 123094</name>
    <dbReference type="NCBI Taxonomy" id="1392246"/>
    <lineage>
        <taxon>Eukaryota</taxon>
        <taxon>Fungi</taxon>
        <taxon>Dikarya</taxon>
        <taxon>Ascomycota</taxon>
        <taxon>Pezizomycotina</taxon>
        <taxon>Dothideomycetes</taxon>
        <taxon>Pleosporomycetidae</taxon>
        <taxon>Pleosporales</taxon>
        <taxon>Amniculicolaceae</taxon>
        <taxon>Amniculicola</taxon>
    </lineage>
</organism>
<keyword evidence="9" id="KW-1185">Reference proteome</keyword>
<evidence type="ECO:0000256" key="3">
    <source>
        <dbReference type="ARBA" id="ARBA00022741"/>
    </source>
</evidence>
<evidence type="ECO:0000256" key="4">
    <source>
        <dbReference type="ARBA" id="ARBA00022801"/>
    </source>
</evidence>
<proteinExistence type="predicted"/>
<dbReference type="InterPro" id="IPR000330">
    <property type="entry name" value="SNF2_N"/>
</dbReference>
<dbReference type="Pfam" id="PF00176">
    <property type="entry name" value="SNF2-rel_dom"/>
    <property type="match status" value="1"/>
</dbReference>
<dbReference type="SUPFAM" id="SSF53335">
    <property type="entry name" value="S-adenosyl-L-methionine-dependent methyltransferases"/>
    <property type="match status" value="1"/>
</dbReference>
<reference evidence="8" key="1">
    <citation type="journal article" date="2020" name="Stud. Mycol.">
        <title>101 Dothideomycetes genomes: a test case for predicting lifestyles and emergence of pathogens.</title>
        <authorList>
            <person name="Haridas S."/>
            <person name="Albert R."/>
            <person name="Binder M."/>
            <person name="Bloem J."/>
            <person name="Labutti K."/>
            <person name="Salamov A."/>
            <person name="Andreopoulos B."/>
            <person name="Baker S."/>
            <person name="Barry K."/>
            <person name="Bills G."/>
            <person name="Bluhm B."/>
            <person name="Cannon C."/>
            <person name="Castanera R."/>
            <person name="Culley D."/>
            <person name="Daum C."/>
            <person name="Ezra D."/>
            <person name="Gonzalez J."/>
            <person name="Henrissat B."/>
            <person name="Kuo A."/>
            <person name="Liang C."/>
            <person name="Lipzen A."/>
            <person name="Lutzoni F."/>
            <person name="Magnuson J."/>
            <person name="Mondo S."/>
            <person name="Nolan M."/>
            <person name="Ohm R."/>
            <person name="Pangilinan J."/>
            <person name="Park H.-J."/>
            <person name="Ramirez L."/>
            <person name="Alfaro M."/>
            <person name="Sun H."/>
            <person name="Tritt A."/>
            <person name="Yoshinaga Y."/>
            <person name="Zwiers L.-H."/>
            <person name="Turgeon B."/>
            <person name="Goodwin S."/>
            <person name="Spatafora J."/>
            <person name="Crous P."/>
            <person name="Grigoriev I."/>
        </authorList>
    </citation>
    <scope>NUCLEOTIDE SEQUENCE</scope>
    <source>
        <strain evidence="8">CBS 123094</strain>
    </source>
</reference>
<dbReference type="GO" id="GO:0006281">
    <property type="term" value="P:DNA repair"/>
    <property type="evidence" value="ECO:0007669"/>
    <property type="project" value="TreeGrafter"/>
</dbReference>
<evidence type="ECO:0000256" key="2">
    <source>
        <dbReference type="ARBA" id="ARBA00022679"/>
    </source>
</evidence>
<protein>
    <recommendedName>
        <fullName evidence="7">SNF2 N-terminal domain-containing protein</fullName>
    </recommendedName>
</protein>
<name>A0A6A5X4D8_9PLEO</name>
<dbReference type="Gene3D" id="3.40.50.300">
    <property type="entry name" value="P-loop containing nucleotide triphosphate hydrolases"/>
    <property type="match status" value="2"/>
</dbReference>
<keyword evidence="1" id="KW-0489">Methyltransferase</keyword>
<dbReference type="InterPro" id="IPR029063">
    <property type="entry name" value="SAM-dependent_MTases_sf"/>
</dbReference>
<feature type="compositionally biased region" description="Polar residues" evidence="6">
    <location>
        <begin position="53"/>
        <end position="62"/>
    </location>
</feature>
<sequence length="2059" mass="232768">MDTDNNEESEVVSLADLSISKTQYETSSRSRRSRTRVSYTEVVASSASELESGNESDASGSVFSAAAGIESADEEPEDVFQDGEDLNITDENSPISDDGEAVIEYEDVIGVSEQRPKASKRIPTKKANKYIDLSLPPLSDIDDIFSDLTEKALHLGLDSVVADLDRPLNVATSCSGTESPLWAIDKISEALKQKRLPPINYKHHFSAEIDPVKQAFIERNRQPAILFRDVREFFRPENTEYATTAYGAEVKIPDNIDLFIASFSCVDLSHLNRYPKEFEKGGETADTWYAIEAYAKNYQPSIILTENVVAKKVIWEKCMARLADVGYESTYLIADTKHYYLPQTRQRMYMIAINKKKLRTGSKNAIEEWKTLMDKLQRQCSSPFESFLISDQSERQAFNHATTESDWEMCKLRYDCIRSTERLGLKRPLTRWNENGTLNPPDIANRQFYLSQSSRIWDAIEVAHLQGAQAGYDSLYKMAVWDVSQNVERFRSTLGVLPAITPGGIDFVSNQHTALTGSQLLLLQGLPMNEMLFANETQKEQQDLAGNAMTTTVIGASILAALICGRNSFPNVSQKGNSEHDQRKYERRHVELFSTGQMQDYNMSTLDTTQLDLLEFTRDAMRSSRLCTCEGNKMVAKATIRRCQDCNHMVCTSCAGNPSHNYVDMLGPESARTSPSDFENKWRQRLPNRLTFQSAQLSKRLSRISEHQAFNEGVANAMNDSEFFSMRGFQRCKAHWKVVYHSMQATLQLRVGAEIQWYLFVNCEKNVAANDPMRTLFQHPVARGQVHATLMEPQWEVYLPHSETSKLTIAASTEQAGSWRSRIGLPDYKHERTPLQLDIQDPTSTLTGEYRLHQECGTAMASLYRRVAVNEGPMYLFLDPNPIGPSELDSFVFSHDCQPIKYGEARQILATLQPSWRPWGRPTNTEKVNSTNKGIWKGVDIALKADTTKIKVSMPSFSSIQTSSRGDCSKAITVLEVRVSTTLDLTSVTTYSWALERAKQLPFSDSWDQWADHTAVYPQDTCVCAPSPPSIRWLVGEKDTVTAREEPREAARFERATKTRPRIIVLEPSLVSGGTRIQIAVNFSSLVHRLRNRLPAIDSSIRTRCRLVAHKELAKPVIAKFRLRNNSKDLLYNASSLNLGYTLSEAQCRSLGWMRAQETGVTHTITEVEEEVHYALGWRAEAIAETDVIVRGGALADLPSFGKTVTTIGLIRSEFQNNTPEQIVKENCRRSAPAGVIEVATTLIVCPHHILKQWNEELRNCLGDVQYKKYNIKVIETTPQLRKLTAHDIKTSRVILLAWKVLASANYIADLAQFAAMPEPATLRSRYFDSWLDYLIQQVPARLRELQEKGIVDFQRDTAEVLEARMEEETFRAVVPSKRLKGAAYAAQKKKASTSKTPRKSTVTYKHDDSKTEWGSYPGVLQLFRFNRIVVDEYSYLLDKKEHYPAYVMLKKLPAHKKWILSGTPAISNFPEVNQIATLLGTTLGRDGFSSKDQTDVEKFLTRTEMMSPQWHQDRHARSQIFLDKFLRQNEPTLQHITCQESLRPVNLVLSHRVVYLELSQYLIEMKMEVKKLRSDKTSDRTERLNMSLEGCVTGEEALLKRALVRESEAEAEASVSGLAGLVEIRERQIRDIKQEIYKLMKQAESIPWAPEEPKNPEVYYTVFKMDVKTGNFHGEKDTCRELYQLLRKVEKNSTPQGKTTTKERITLLKHIVSDLRCRGQELTHRHRSLRFVGTLQGLIPILSSNGPIQHHPTCSSFDCSKPATLDSLFVISLCGHLACKSCLTTRPSNETCVVDDCNVTVQDQNLIKVSDLHSEGDGIEGTTSYGNKLSLICNTIKRIPKNEQAIVFAPNQDTVKVLQGIFCLYKISHHFIDASGGDDDGGKVEDFQKNRDPKTMKKLIILNLEDESAAGLNLVNANHVIFISPLLAKKQHDYDAKMAQAIARARRYKQERTVHVYHFVALRTIDVDILEHRHKRSNAIGESNTIKGLSANSRSSNAPLKKEKTRMVQLNSGEMALIPVSWLADKKQCKALGVNTEKLDKFTSLIGFSESYEDDDEE</sequence>
<dbReference type="Proteomes" id="UP000799779">
    <property type="component" value="Unassembled WGS sequence"/>
</dbReference>
<feature type="compositionally biased region" description="Low complexity" evidence="6">
    <location>
        <begin position="36"/>
        <end position="51"/>
    </location>
</feature>
<dbReference type="InterPro" id="IPR027417">
    <property type="entry name" value="P-loop_NTPase"/>
</dbReference>
<dbReference type="Gene3D" id="3.40.50.150">
    <property type="entry name" value="Vaccinia Virus protein VP39"/>
    <property type="match status" value="1"/>
</dbReference>
<dbReference type="GO" id="GO:0016787">
    <property type="term" value="F:hydrolase activity"/>
    <property type="evidence" value="ECO:0007669"/>
    <property type="project" value="UniProtKB-KW"/>
</dbReference>
<dbReference type="EMBL" id="ML977556">
    <property type="protein sequence ID" value="KAF2007825.1"/>
    <property type="molecule type" value="Genomic_DNA"/>
</dbReference>
<dbReference type="SUPFAM" id="SSF52540">
    <property type="entry name" value="P-loop containing nucleoside triphosphate hydrolases"/>
    <property type="match status" value="2"/>
</dbReference>
<keyword evidence="2" id="KW-0808">Transferase</keyword>
<feature type="region of interest" description="Disordered" evidence="6">
    <location>
        <begin position="1"/>
        <end position="76"/>
    </location>
</feature>
<dbReference type="GO" id="GO:0005634">
    <property type="term" value="C:nucleus"/>
    <property type="evidence" value="ECO:0007669"/>
    <property type="project" value="TreeGrafter"/>
</dbReference>
<evidence type="ECO:0000256" key="1">
    <source>
        <dbReference type="ARBA" id="ARBA00022603"/>
    </source>
</evidence>
<gene>
    <name evidence="8" type="ORF">P154DRAFT_418581</name>
</gene>
<evidence type="ECO:0000259" key="7">
    <source>
        <dbReference type="Pfam" id="PF00176"/>
    </source>
</evidence>
<evidence type="ECO:0000313" key="8">
    <source>
        <dbReference type="EMBL" id="KAF2007825.1"/>
    </source>
</evidence>
<dbReference type="GO" id="GO:0005524">
    <property type="term" value="F:ATP binding"/>
    <property type="evidence" value="ECO:0007669"/>
    <property type="project" value="UniProtKB-KW"/>
</dbReference>
<dbReference type="InterPro" id="IPR049730">
    <property type="entry name" value="SNF2/RAD54-like_C"/>
</dbReference>
<keyword evidence="3" id="KW-0547">Nucleotide-binding</keyword>
<dbReference type="GO" id="GO:0008168">
    <property type="term" value="F:methyltransferase activity"/>
    <property type="evidence" value="ECO:0007669"/>
    <property type="project" value="UniProtKB-KW"/>
</dbReference>
<dbReference type="PANTHER" id="PTHR45626:SF26">
    <property type="entry name" value="FAMILY HELICASE, PUTATIVE (AFU_ORTHOLOGUE AFUA_2G09120)-RELATED"/>
    <property type="match status" value="1"/>
</dbReference>
<feature type="compositionally biased region" description="Acidic residues" evidence="6">
    <location>
        <begin position="1"/>
        <end position="10"/>
    </location>
</feature>
<dbReference type="InterPro" id="IPR050628">
    <property type="entry name" value="SNF2_RAD54_helicase_TF"/>
</dbReference>
<keyword evidence="4" id="KW-0378">Hydrolase</keyword>
<dbReference type="GO" id="GO:0008094">
    <property type="term" value="F:ATP-dependent activity, acting on DNA"/>
    <property type="evidence" value="ECO:0007669"/>
    <property type="project" value="TreeGrafter"/>
</dbReference>
<keyword evidence="5" id="KW-0067">ATP-binding</keyword>
<dbReference type="Pfam" id="PF00145">
    <property type="entry name" value="DNA_methylase"/>
    <property type="match status" value="1"/>
</dbReference>
<dbReference type="CDD" id="cd18793">
    <property type="entry name" value="SF2_C_SNF"/>
    <property type="match status" value="1"/>
</dbReference>
<evidence type="ECO:0000256" key="5">
    <source>
        <dbReference type="ARBA" id="ARBA00022840"/>
    </source>
</evidence>
<dbReference type="InterPro" id="IPR001525">
    <property type="entry name" value="C5_MeTfrase"/>
</dbReference>
<dbReference type="PANTHER" id="PTHR45626">
    <property type="entry name" value="TRANSCRIPTION TERMINATION FACTOR 2-RELATED"/>
    <property type="match status" value="1"/>
</dbReference>
<dbReference type="OrthoDB" id="423221at2759"/>
<feature type="domain" description="SNF2 N-terminal" evidence="7">
    <location>
        <begin position="1147"/>
        <end position="1264"/>
    </location>
</feature>
<evidence type="ECO:0000313" key="9">
    <source>
        <dbReference type="Proteomes" id="UP000799779"/>
    </source>
</evidence>
<accession>A0A6A5X4D8</accession>
<evidence type="ECO:0000256" key="6">
    <source>
        <dbReference type="SAM" id="MobiDB-lite"/>
    </source>
</evidence>